<reference evidence="1" key="2">
    <citation type="submission" date="2020-09" db="EMBL/GenBank/DDBJ databases">
        <authorList>
            <person name="Sun Q."/>
            <person name="Zhou Y."/>
        </authorList>
    </citation>
    <scope>NUCLEOTIDE SEQUENCE</scope>
    <source>
        <strain evidence="1">CGMCC 1.15425</strain>
    </source>
</reference>
<sequence length="151" mass="17686">MNSDLEHEIKQHMEKMTLDDLIEMKDWGEYLKREYKQEVHKIVEREAEGVDSTDITQLDMFLLHGRRFARSSPAYQKMLTEGVSLAKKNKDESLIETVLLALGERAVEYQDLLEVALEKSRNNKNLHRVLYNKLREAVPEVRGYVGKPNNR</sequence>
<reference evidence="1" key="1">
    <citation type="journal article" date="2014" name="Int. J. Syst. Evol. Microbiol.">
        <title>Complete genome sequence of Corynebacterium casei LMG S-19264T (=DSM 44701T), isolated from a smear-ripened cheese.</title>
        <authorList>
            <consortium name="US DOE Joint Genome Institute (JGI-PGF)"/>
            <person name="Walter F."/>
            <person name="Albersmeier A."/>
            <person name="Kalinowski J."/>
            <person name="Ruckert C."/>
        </authorList>
    </citation>
    <scope>NUCLEOTIDE SEQUENCE</scope>
    <source>
        <strain evidence="1">CGMCC 1.15425</strain>
    </source>
</reference>
<dbReference type="Proteomes" id="UP000627715">
    <property type="component" value="Unassembled WGS sequence"/>
</dbReference>
<comment type="caution">
    <text evidence="1">The sequence shown here is derived from an EMBL/GenBank/DDBJ whole genome shotgun (WGS) entry which is preliminary data.</text>
</comment>
<protein>
    <submittedName>
        <fullName evidence="1">Uncharacterized protein</fullName>
    </submittedName>
</protein>
<evidence type="ECO:0000313" key="1">
    <source>
        <dbReference type="EMBL" id="GGG56075.1"/>
    </source>
</evidence>
<dbReference type="EMBL" id="BMIY01000004">
    <property type="protein sequence ID" value="GGG56075.1"/>
    <property type="molecule type" value="Genomic_DNA"/>
</dbReference>
<evidence type="ECO:0000313" key="2">
    <source>
        <dbReference type="Proteomes" id="UP000627715"/>
    </source>
</evidence>
<proteinExistence type="predicted"/>
<name>A0A917GTF0_9GAMM</name>
<dbReference type="RefSeq" id="WP_157885644.1">
    <property type="nucleotide sequence ID" value="NZ_BMIY01000004.1"/>
</dbReference>
<organism evidence="1 2">
    <name type="scientific">Pseudohongiella nitratireducens</name>
    <dbReference type="NCBI Taxonomy" id="1768907"/>
    <lineage>
        <taxon>Bacteria</taxon>
        <taxon>Pseudomonadati</taxon>
        <taxon>Pseudomonadota</taxon>
        <taxon>Gammaproteobacteria</taxon>
        <taxon>Pseudomonadales</taxon>
        <taxon>Pseudohongiellaceae</taxon>
        <taxon>Pseudohongiella</taxon>
    </lineage>
</organism>
<keyword evidence="2" id="KW-1185">Reference proteome</keyword>
<gene>
    <name evidence="1" type="ORF">GCM10011403_11540</name>
</gene>
<dbReference type="AlphaFoldDB" id="A0A917GTF0"/>
<accession>A0A917GTF0</accession>